<accession>A0A8H7HGT2</accession>
<feature type="compositionally biased region" description="Polar residues" evidence="1">
    <location>
        <begin position="81"/>
        <end position="95"/>
    </location>
</feature>
<feature type="region of interest" description="Disordered" evidence="1">
    <location>
        <begin position="69"/>
        <end position="95"/>
    </location>
</feature>
<feature type="compositionally biased region" description="Low complexity" evidence="1">
    <location>
        <begin position="148"/>
        <end position="183"/>
    </location>
</feature>
<feature type="compositionally biased region" description="Basic and acidic residues" evidence="1">
    <location>
        <begin position="71"/>
        <end position="80"/>
    </location>
</feature>
<evidence type="ECO:0000313" key="2">
    <source>
        <dbReference type="EMBL" id="KAF8686556.1"/>
    </source>
</evidence>
<protein>
    <submittedName>
        <fullName evidence="2">Uncharacterized protein</fullName>
    </submittedName>
</protein>
<feature type="compositionally biased region" description="Pro residues" evidence="1">
    <location>
        <begin position="133"/>
        <end position="147"/>
    </location>
</feature>
<gene>
    <name evidence="2" type="ORF">RHS04_00111</name>
</gene>
<name>A0A8H7HGT2_9AGAM</name>
<comment type="caution">
    <text evidence="2">The sequence shown here is derived from an EMBL/GenBank/DDBJ whole genome shotgun (WGS) entry which is preliminary data.</text>
</comment>
<evidence type="ECO:0000256" key="1">
    <source>
        <dbReference type="SAM" id="MobiDB-lite"/>
    </source>
</evidence>
<dbReference type="Proteomes" id="UP000650582">
    <property type="component" value="Unassembled WGS sequence"/>
</dbReference>
<reference evidence="2" key="1">
    <citation type="submission" date="2020-09" db="EMBL/GenBank/DDBJ databases">
        <title>Comparative genome analyses of four rice-infecting Rhizoctonia solani isolates reveal extensive enrichment of homogalacturonan modification genes.</title>
        <authorList>
            <person name="Lee D.-Y."/>
            <person name="Jeon J."/>
            <person name="Kim K.-T."/>
            <person name="Cheong K."/>
            <person name="Song H."/>
            <person name="Choi G."/>
            <person name="Ko J."/>
            <person name="Opiyo S.O."/>
            <person name="Zuo S."/>
            <person name="Madhav S."/>
            <person name="Lee Y.-H."/>
            <person name="Wang G.-L."/>
        </authorList>
    </citation>
    <scope>NUCLEOTIDE SEQUENCE</scope>
    <source>
        <strain evidence="2">AG1-IA YN-7</strain>
    </source>
</reference>
<feature type="region of interest" description="Disordered" evidence="1">
    <location>
        <begin position="237"/>
        <end position="265"/>
    </location>
</feature>
<feature type="region of interest" description="Disordered" evidence="1">
    <location>
        <begin position="354"/>
        <end position="380"/>
    </location>
</feature>
<sequence length="552" mass="59387">MSFYNLLFLYATVHTVILASVALAQVTFTLKKRWTTTPTCRSSSVAEASKLYSSDAYTDFVADNVPISPEASRKAPHSFESKLQTESPAHSRIASNDLLNDSGAVVKSSNVIEHVEASVPLNDTASTSILTPAPTPTPTPAPTPVPITTPTNISTTIPTTTPTTTPTNTTPTTTPATIPATTPALNSPPPTAIPAATRAPTLLISAGSFISSTHALTDIFDLIPSPTPVHITASILTPAPTRNSTPNSTPTPPSTPFPSTTNTLAPISTPNFVSTSTPMTSPAQPDAQVEPNVLVQDAIQGITSLRLAPDSAQYIVPFPQSCSMRATQSAPGRMARMTRPSLARRMVTKRWAEDKGELTGSNGKRRRIIDPPTIGCKRSRRRFVRPSVPSSFSPPSYSQSSTGLDSLLSLSELAIDCPPIHEPMTSTAAHELSSSRFPGALDNLALLDPEYMWNPTTEDVEMEESFGMATPELTMSLPDLDEWMEPLPSTPTLNTEVGTPCVEDVEMKEAPWDSEWDGDGDIKMKNLVWVRIAEEDVEMGYWCEDVVMEEIT</sequence>
<dbReference type="EMBL" id="JACYCC010000010">
    <property type="protein sequence ID" value="KAF8686556.1"/>
    <property type="molecule type" value="Genomic_DNA"/>
</dbReference>
<feature type="compositionally biased region" description="Low complexity" evidence="1">
    <location>
        <begin position="237"/>
        <end position="248"/>
    </location>
</feature>
<feature type="region of interest" description="Disordered" evidence="1">
    <location>
        <begin position="123"/>
        <end position="188"/>
    </location>
</feature>
<dbReference type="AlphaFoldDB" id="A0A8H7HGT2"/>
<proteinExistence type="predicted"/>
<evidence type="ECO:0000313" key="3">
    <source>
        <dbReference type="Proteomes" id="UP000650582"/>
    </source>
</evidence>
<organism evidence="2 3">
    <name type="scientific">Rhizoctonia solani</name>
    <dbReference type="NCBI Taxonomy" id="456999"/>
    <lineage>
        <taxon>Eukaryota</taxon>
        <taxon>Fungi</taxon>
        <taxon>Dikarya</taxon>
        <taxon>Basidiomycota</taxon>
        <taxon>Agaricomycotina</taxon>
        <taxon>Agaricomycetes</taxon>
        <taxon>Cantharellales</taxon>
        <taxon>Ceratobasidiaceae</taxon>
        <taxon>Rhizoctonia</taxon>
    </lineage>
</organism>